<accession>A0A223HWH8</accession>
<dbReference type="RefSeq" id="WP_094396878.1">
    <property type="nucleotide sequence ID" value="NZ_CP016893.1"/>
</dbReference>
<dbReference type="Proteomes" id="UP000214975">
    <property type="component" value="Chromosome"/>
</dbReference>
<dbReference type="EMBL" id="CP016893">
    <property type="protein sequence ID" value="AST56830.1"/>
    <property type="molecule type" value="Genomic_DNA"/>
</dbReference>
<protein>
    <recommendedName>
        <fullName evidence="4">DUF5317 domain-containing protein</fullName>
    </recommendedName>
</protein>
<feature type="transmembrane region" description="Helical" evidence="1">
    <location>
        <begin position="82"/>
        <end position="99"/>
    </location>
</feature>
<dbReference type="Pfam" id="PF17248">
    <property type="entry name" value="DUF5317"/>
    <property type="match status" value="1"/>
</dbReference>
<sequence>MIFDSLGASFIYGFLIRRGKLSGIADIDIKKPIFFVLGFALEFGVLNLTDKYPIIMTYRAYIHFLDYLMLFIGLWYNRQNKYMKVIAIGIILNFIVIFVNGGRMPVSINALNAAGISYLVPELQKNVIPTHQAMTAATKLKFLSDILYLPKPYPLPKTFSIGDLFIATGIFLIVSNAMIKASKKVKI</sequence>
<evidence type="ECO:0000313" key="2">
    <source>
        <dbReference type="EMBL" id="AST56830.1"/>
    </source>
</evidence>
<evidence type="ECO:0000313" key="3">
    <source>
        <dbReference type="Proteomes" id="UP000214975"/>
    </source>
</evidence>
<organism evidence="2 3">
    <name type="scientific">Thermoanaerobacterium thermosaccharolyticum</name>
    <name type="common">Clostridium thermosaccharolyticum</name>
    <dbReference type="NCBI Taxonomy" id="1517"/>
    <lineage>
        <taxon>Bacteria</taxon>
        <taxon>Bacillati</taxon>
        <taxon>Bacillota</taxon>
        <taxon>Clostridia</taxon>
        <taxon>Thermoanaerobacterales</taxon>
        <taxon>Thermoanaerobacteraceae</taxon>
        <taxon>Thermoanaerobacterium</taxon>
    </lineage>
</organism>
<reference evidence="2 3" key="1">
    <citation type="submission" date="2016-08" db="EMBL/GenBank/DDBJ databases">
        <title>A novel genetic cassette of butanologenic Thermoanaerobacterium thermosaccharolyticum that directly convert cellulose to butanol.</title>
        <authorList>
            <person name="Li T."/>
            <person name="He J."/>
        </authorList>
    </citation>
    <scope>NUCLEOTIDE SEQUENCE [LARGE SCALE GENOMIC DNA]</scope>
    <source>
        <strain evidence="2 3">TG57</strain>
    </source>
</reference>
<evidence type="ECO:0008006" key="4">
    <source>
        <dbReference type="Google" id="ProtNLM"/>
    </source>
</evidence>
<dbReference type="AlphaFoldDB" id="A0A223HWH8"/>
<evidence type="ECO:0000256" key="1">
    <source>
        <dbReference type="SAM" id="Phobius"/>
    </source>
</evidence>
<name>A0A223HWH8_THETR</name>
<feature type="transmembrane region" description="Helical" evidence="1">
    <location>
        <begin position="55"/>
        <end position="75"/>
    </location>
</feature>
<dbReference type="InterPro" id="IPR035168">
    <property type="entry name" value="DUF5317"/>
</dbReference>
<proteinExistence type="predicted"/>
<keyword evidence="1" id="KW-0812">Transmembrane</keyword>
<feature type="transmembrane region" description="Helical" evidence="1">
    <location>
        <begin position="159"/>
        <end position="179"/>
    </location>
</feature>
<keyword evidence="1" id="KW-1133">Transmembrane helix</keyword>
<gene>
    <name evidence="2" type="ORF">Thert_00663</name>
</gene>
<keyword evidence="1" id="KW-0472">Membrane</keyword>